<feature type="compositionally biased region" description="Acidic residues" evidence="1">
    <location>
        <begin position="921"/>
        <end position="934"/>
    </location>
</feature>
<sequence>MKLLRKVTTVATTVLLAGGFITATAAPSLAVTDEIHAAGTAGAFSLRDDLPLVDSQVGYGTALKAGEQRLIGVAGRDSGSALVRISVLNPAAEGLVSATGEAALAVLPGVSASTSVLVPVTNGSFEVGSSTDVDVRIELIATFDSGVTGSGGTVALDTPVLRGDSTEGLAIGSDTADADFGVGVVGMGGVPATDVRAAYVTLVADAPSSAAVTVGAQSIPVSAGTTVISTLAPVASDGTVNVQVTEGTASTKVLVRGYVTGAAQNAASISMLNGYNTATANQAQTVEVAAAAPALLDIDAPDDATHAVLAVQATTATATSHLHAGVPYAGRGRGVVVSEDAAADAQLVIAELDGEGRLPLSIRNGSTTASVTVLGSLAGNAQREGAGPDIRIVSPSSDAQIDLTEVGTFTITGAITGASANLDKVTVSTEGQVLGTASVLQTGNGQEFAFQTSVPTGGAHEFSFTATDRLGRSSVTQLEVNVSVPQATDSVISENVVVHDGEAAADLSAVTDNTLTFATDPGVEPGEFIVGSDDETAPEGYLRQAIAVDSTDTGFVIHTIPAALTDVILQTDVSEQVGMITEEGTSLYPVNTATPSNVVVDTDGPAPGARGMSARDITVDEKSRVGETIAVKAFLGWEGEHESAVESGDAATHDAKKAALELAGGIGLAAEAKLSVAMVFELKIKMEIGFFQFPETTLEHFKVAMEREIETEVGAQAFGSFKASWEKQLNDWTVGKVTFLILGVPVYVNAEAAITVTGAVEGEVKASLGWEAKEKQQYGFIYDGDGGLRAVSPWPPITNAPIRVDNKYRESEVDSGFSLEGEVSAKVGPELEFNISIYDAAGPVITAGALAGAEASFEMGEPIEWDIFIEGQIGASVRLEVPIIDKVLLEAEVMRTASKRFSLLSGEVPWEDFWKFGSEEPGGEEPGDDPDNPGDDAPVGLDPIPIPEHSFEGSSLRVTLYWDNQSDMDLHVQQPDSEWINYNNSGPSSTGGLLDIDAHASCSISDLGIPGGLENVYWPESALAAPGKYTIQIDEFARCGFPSPAKWVLKVYVDEQFRYQQSGNTEQQFTFNLEAPENSRAAAAPGTQYGAGLIPEELSQLPEMKKGVLEGSVP</sequence>
<keyword evidence="4" id="KW-1185">Reference proteome</keyword>
<organism evidence="3 4">
    <name type="scientific">Arthrobacter gengyunqii</name>
    <dbReference type="NCBI Taxonomy" id="2886940"/>
    <lineage>
        <taxon>Bacteria</taxon>
        <taxon>Bacillati</taxon>
        <taxon>Actinomycetota</taxon>
        <taxon>Actinomycetes</taxon>
        <taxon>Micrococcales</taxon>
        <taxon>Micrococcaceae</taxon>
        <taxon>Arthrobacter</taxon>
    </lineage>
</organism>
<reference evidence="3" key="1">
    <citation type="submission" date="2021-10" db="EMBL/GenBank/DDBJ databases">
        <title>Novel species in genus Arthrobacter.</title>
        <authorList>
            <person name="Liu Y."/>
        </authorList>
    </citation>
    <scope>NUCLEOTIDE SEQUENCE</scope>
    <source>
        <strain evidence="3">Zg-Y786</strain>
    </source>
</reference>
<proteinExistence type="predicted"/>
<feature type="region of interest" description="Disordered" evidence="1">
    <location>
        <begin position="914"/>
        <end position="945"/>
    </location>
</feature>
<dbReference type="RefSeq" id="WP_227889615.1">
    <property type="nucleotide sequence ID" value="NZ_JAJFZQ010000002.1"/>
</dbReference>
<keyword evidence="2" id="KW-0732">Signal</keyword>
<evidence type="ECO:0000313" key="4">
    <source>
        <dbReference type="Proteomes" id="UP001139168"/>
    </source>
</evidence>
<accession>A0ABS8GHP3</accession>
<dbReference type="EMBL" id="JAJFZQ010000002">
    <property type="protein sequence ID" value="MCC3264753.1"/>
    <property type="molecule type" value="Genomic_DNA"/>
</dbReference>
<comment type="caution">
    <text evidence="3">The sequence shown here is derived from an EMBL/GenBank/DDBJ whole genome shotgun (WGS) entry which is preliminary data.</text>
</comment>
<gene>
    <name evidence="3" type="ORF">LJ752_01665</name>
</gene>
<evidence type="ECO:0000256" key="2">
    <source>
        <dbReference type="SAM" id="SignalP"/>
    </source>
</evidence>
<evidence type="ECO:0000313" key="3">
    <source>
        <dbReference type="EMBL" id="MCC3264753.1"/>
    </source>
</evidence>
<evidence type="ECO:0008006" key="5">
    <source>
        <dbReference type="Google" id="ProtNLM"/>
    </source>
</evidence>
<evidence type="ECO:0000256" key="1">
    <source>
        <dbReference type="SAM" id="MobiDB-lite"/>
    </source>
</evidence>
<feature type="signal peptide" evidence="2">
    <location>
        <begin position="1"/>
        <end position="25"/>
    </location>
</feature>
<protein>
    <recommendedName>
        <fullName evidence="5">Ig-like domain repeat protein</fullName>
    </recommendedName>
</protein>
<feature type="chain" id="PRO_5045719142" description="Ig-like domain repeat protein" evidence="2">
    <location>
        <begin position="26"/>
        <end position="1114"/>
    </location>
</feature>
<dbReference type="Proteomes" id="UP001139168">
    <property type="component" value="Unassembled WGS sequence"/>
</dbReference>
<name>A0ABS8GHP3_9MICC</name>